<evidence type="ECO:0000256" key="2">
    <source>
        <dbReference type="ARBA" id="ARBA00023040"/>
    </source>
</evidence>
<evidence type="ECO:0000256" key="1">
    <source>
        <dbReference type="ARBA" id="ARBA00004141"/>
    </source>
</evidence>
<protein>
    <recommendedName>
        <fullName evidence="8">G-protein coupled receptors family 1 profile domain-containing protein</fullName>
    </recommendedName>
</protein>
<keyword evidence="5" id="KW-1133">Transmembrane helix</keyword>
<dbReference type="InParanoid" id="A0A482XKI3"/>
<dbReference type="GO" id="GO:0043410">
    <property type="term" value="P:positive regulation of MAPK cascade"/>
    <property type="evidence" value="ECO:0007669"/>
    <property type="project" value="TreeGrafter"/>
</dbReference>
<organism evidence="6 7">
    <name type="scientific">Laodelphax striatellus</name>
    <name type="common">Small brown planthopper</name>
    <name type="synonym">Delphax striatella</name>
    <dbReference type="NCBI Taxonomy" id="195883"/>
    <lineage>
        <taxon>Eukaryota</taxon>
        <taxon>Metazoa</taxon>
        <taxon>Ecdysozoa</taxon>
        <taxon>Arthropoda</taxon>
        <taxon>Hexapoda</taxon>
        <taxon>Insecta</taxon>
        <taxon>Pterygota</taxon>
        <taxon>Neoptera</taxon>
        <taxon>Paraneoptera</taxon>
        <taxon>Hemiptera</taxon>
        <taxon>Auchenorrhyncha</taxon>
        <taxon>Fulgoroidea</taxon>
        <taxon>Delphacidae</taxon>
        <taxon>Criomorphinae</taxon>
        <taxon>Laodelphax</taxon>
    </lineage>
</organism>
<dbReference type="Gene3D" id="1.20.1070.10">
    <property type="entry name" value="Rhodopsin 7-helix transmembrane proteins"/>
    <property type="match status" value="1"/>
</dbReference>
<name>A0A482XKI3_LAOST</name>
<dbReference type="EMBL" id="QKKF02007024">
    <property type="protein sequence ID" value="RZF46177.1"/>
    <property type="molecule type" value="Genomic_DNA"/>
</dbReference>
<dbReference type="GO" id="GO:0071880">
    <property type="term" value="P:adenylate cyclase-activating adrenergic receptor signaling pathway"/>
    <property type="evidence" value="ECO:0007669"/>
    <property type="project" value="TreeGrafter"/>
</dbReference>
<evidence type="ECO:0000256" key="5">
    <source>
        <dbReference type="SAM" id="Phobius"/>
    </source>
</evidence>
<dbReference type="GO" id="GO:0004989">
    <property type="term" value="F:octopamine receptor activity"/>
    <property type="evidence" value="ECO:0007669"/>
    <property type="project" value="TreeGrafter"/>
</dbReference>
<proteinExistence type="predicted"/>
<comment type="subcellular location">
    <subcellularLocation>
        <location evidence="1">Membrane</location>
        <topology evidence="1">Multi-pass membrane protein</topology>
    </subcellularLocation>
</comment>
<accession>A0A482XKI3</accession>
<keyword evidence="5" id="KW-0812">Transmembrane</keyword>
<keyword evidence="2" id="KW-0297">G-protein coupled receptor</keyword>
<evidence type="ECO:0000313" key="6">
    <source>
        <dbReference type="EMBL" id="RZF46177.1"/>
    </source>
</evidence>
<dbReference type="PANTHER" id="PTHR24248:SF66">
    <property type="entry name" value="OCTOPAMINE RECEPTOR BETA-3R"/>
    <property type="match status" value="1"/>
</dbReference>
<dbReference type="PANTHER" id="PTHR24248">
    <property type="entry name" value="ADRENERGIC RECEPTOR-RELATED G-PROTEIN COUPLED RECEPTOR"/>
    <property type="match status" value="1"/>
</dbReference>
<evidence type="ECO:0000313" key="7">
    <source>
        <dbReference type="Proteomes" id="UP000291343"/>
    </source>
</evidence>
<dbReference type="OrthoDB" id="5957871at2759"/>
<dbReference type="GO" id="GO:0005886">
    <property type="term" value="C:plasma membrane"/>
    <property type="evidence" value="ECO:0007669"/>
    <property type="project" value="TreeGrafter"/>
</dbReference>
<evidence type="ECO:0000256" key="4">
    <source>
        <dbReference type="ARBA" id="ARBA00023224"/>
    </source>
</evidence>
<keyword evidence="7" id="KW-1185">Reference proteome</keyword>
<evidence type="ECO:0000256" key="3">
    <source>
        <dbReference type="ARBA" id="ARBA00023170"/>
    </source>
</evidence>
<keyword evidence="3" id="KW-0675">Receptor</keyword>
<dbReference type="STRING" id="195883.A0A482XKI3"/>
<dbReference type="Proteomes" id="UP000291343">
    <property type="component" value="Unassembled WGS sequence"/>
</dbReference>
<gene>
    <name evidence="6" type="ORF">LSTR_LSTR017498</name>
</gene>
<comment type="caution">
    <text evidence="6">The sequence shown here is derived from an EMBL/GenBank/DDBJ whole genome shotgun (WGS) entry which is preliminary data.</text>
</comment>
<reference evidence="6 7" key="1">
    <citation type="journal article" date="2017" name="Gigascience">
        <title>Genome sequence of the small brown planthopper, Laodelphax striatellus.</title>
        <authorList>
            <person name="Zhu J."/>
            <person name="Jiang F."/>
            <person name="Wang X."/>
            <person name="Yang P."/>
            <person name="Bao Y."/>
            <person name="Zhao W."/>
            <person name="Wang W."/>
            <person name="Lu H."/>
            <person name="Wang Q."/>
            <person name="Cui N."/>
            <person name="Li J."/>
            <person name="Chen X."/>
            <person name="Luo L."/>
            <person name="Yu J."/>
            <person name="Kang L."/>
            <person name="Cui F."/>
        </authorList>
    </citation>
    <scope>NUCLEOTIDE SEQUENCE [LARGE SCALE GENOMIC DNA]</scope>
    <source>
        <strain evidence="6">Lst14</strain>
    </source>
</reference>
<dbReference type="AlphaFoldDB" id="A0A482XKI3"/>
<dbReference type="SUPFAM" id="SSF81321">
    <property type="entry name" value="Family A G protein-coupled receptor-like"/>
    <property type="match status" value="1"/>
</dbReference>
<keyword evidence="4" id="KW-0807">Transducer</keyword>
<keyword evidence="5" id="KW-0472">Membrane</keyword>
<feature type="transmembrane region" description="Helical" evidence="5">
    <location>
        <begin position="20"/>
        <end position="42"/>
    </location>
</feature>
<sequence length="109" mass="12609">MVLYVITTLCGPACYCPDSLVAVLFWIGYFNSTLNPLIYAYFNRDFREAFKNTLQCAFCSLCRRPPSDLDALDVRRPSLRYDDRTRSIYSEACLRHGDRRRSSEFGSSL</sequence>
<evidence type="ECO:0008006" key="8">
    <source>
        <dbReference type="Google" id="ProtNLM"/>
    </source>
</evidence>